<sequence>MNLRRMSDCIVISPSDMIVIDYPDVQRITVHLHNNSDNILNQTGNQPNVSATAFPAFDGPSSSSLSSSPLGGAGTSTPSLLVRRQSGDCAIIKRYSNNDNGTSTTVSSSNTSSPSL</sequence>
<dbReference type="EMBL" id="CAVMJV010000010">
    <property type="protein sequence ID" value="CAK5041229.1"/>
    <property type="molecule type" value="Genomic_DNA"/>
</dbReference>
<dbReference type="Proteomes" id="UP001497535">
    <property type="component" value="Unassembled WGS sequence"/>
</dbReference>
<evidence type="ECO:0000313" key="2">
    <source>
        <dbReference type="Proteomes" id="UP001497535"/>
    </source>
</evidence>
<comment type="caution">
    <text evidence="1">The sequence shown here is derived from an EMBL/GenBank/DDBJ whole genome shotgun (WGS) entry which is preliminary data.</text>
</comment>
<gene>
    <name evidence="1" type="ORF">MENTE1834_LOCUS10457</name>
</gene>
<protein>
    <submittedName>
        <fullName evidence="1">Uncharacterized protein</fullName>
    </submittedName>
</protein>
<reference evidence="1" key="1">
    <citation type="submission" date="2023-11" db="EMBL/GenBank/DDBJ databases">
        <authorList>
            <person name="Poullet M."/>
        </authorList>
    </citation>
    <scope>NUCLEOTIDE SEQUENCE</scope>
    <source>
        <strain evidence="1">E1834</strain>
    </source>
</reference>
<accession>A0ACB0YCN1</accession>
<proteinExistence type="predicted"/>
<name>A0ACB0YCN1_MELEN</name>
<keyword evidence="2" id="KW-1185">Reference proteome</keyword>
<organism evidence="1 2">
    <name type="scientific">Meloidogyne enterolobii</name>
    <name type="common">Root-knot nematode worm</name>
    <name type="synonym">Meloidogyne mayaguensis</name>
    <dbReference type="NCBI Taxonomy" id="390850"/>
    <lineage>
        <taxon>Eukaryota</taxon>
        <taxon>Metazoa</taxon>
        <taxon>Ecdysozoa</taxon>
        <taxon>Nematoda</taxon>
        <taxon>Chromadorea</taxon>
        <taxon>Rhabditida</taxon>
        <taxon>Tylenchina</taxon>
        <taxon>Tylenchomorpha</taxon>
        <taxon>Tylenchoidea</taxon>
        <taxon>Meloidogynidae</taxon>
        <taxon>Meloidogyninae</taxon>
        <taxon>Meloidogyne</taxon>
    </lineage>
</organism>
<evidence type="ECO:0000313" key="1">
    <source>
        <dbReference type="EMBL" id="CAK5041229.1"/>
    </source>
</evidence>